<keyword evidence="2" id="KW-1185">Reference proteome</keyword>
<protein>
    <submittedName>
        <fullName evidence="1">Uncharacterized protein</fullName>
    </submittedName>
</protein>
<reference evidence="1 2" key="1">
    <citation type="submission" date="2022-11" db="EMBL/GenBank/DDBJ databases">
        <title>Minimal conservation of predation-associated metabolite biosynthetic gene clusters underscores biosynthetic potential of Myxococcota including descriptions for ten novel species: Archangium lansinium sp. nov., Myxococcus landrumus sp. nov., Nannocystis bai.</title>
        <authorList>
            <person name="Ahearne A."/>
            <person name="Stevens C."/>
            <person name="Phillips K."/>
        </authorList>
    </citation>
    <scope>NUCLEOTIDE SEQUENCE [LARGE SCALE GENOMIC DNA]</scope>
    <source>
        <strain evidence="1 2">MIWBW</strain>
    </source>
</reference>
<dbReference type="Proteomes" id="UP001207654">
    <property type="component" value="Unassembled WGS sequence"/>
</dbReference>
<dbReference type="EMBL" id="JAPNKA010000001">
    <property type="protein sequence ID" value="MCY1077793.1"/>
    <property type="molecule type" value="Genomic_DNA"/>
</dbReference>
<evidence type="ECO:0000313" key="2">
    <source>
        <dbReference type="Proteomes" id="UP001207654"/>
    </source>
</evidence>
<organism evidence="1 2">
    <name type="scientific">Archangium lansingense</name>
    <dbReference type="NCBI Taxonomy" id="2995310"/>
    <lineage>
        <taxon>Bacteria</taxon>
        <taxon>Pseudomonadati</taxon>
        <taxon>Myxococcota</taxon>
        <taxon>Myxococcia</taxon>
        <taxon>Myxococcales</taxon>
        <taxon>Cystobacterineae</taxon>
        <taxon>Archangiaceae</taxon>
        <taxon>Archangium</taxon>
    </lineage>
</organism>
<proteinExistence type="predicted"/>
<comment type="caution">
    <text evidence="1">The sequence shown here is derived from an EMBL/GenBank/DDBJ whole genome shotgun (WGS) entry which is preliminary data.</text>
</comment>
<accession>A0ABT4A800</accession>
<sequence>MAKIQTKKLALHKETMRVLENSDLEKVAGGITGSVCGNPTCCALCNPDATIVASCNQSDGGTCTCWTTCTDIC</sequence>
<dbReference type="RefSeq" id="WP_267536604.1">
    <property type="nucleotide sequence ID" value="NZ_JAPNKA010000001.1"/>
</dbReference>
<gene>
    <name evidence="1" type="ORF">OV287_25305</name>
</gene>
<evidence type="ECO:0000313" key="1">
    <source>
        <dbReference type="EMBL" id="MCY1077793.1"/>
    </source>
</evidence>
<name>A0ABT4A800_9BACT</name>